<dbReference type="InterPro" id="IPR001479">
    <property type="entry name" value="Quinoprotein_DH_CS"/>
</dbReference>
<gene>
    <name evidence="11" type="ORF">GCM10011385_10530</name>
</gene>
<feature type="binding site" evidence="7">
    <location>
        <position position="289"/>
    </location>
    <ligand>
        <name>Ca(2+)</name>
        <dbReference type="ChEBI" id="CHEBI:29108"/>
    </ligand>
</feature>
<keyword evidence="9" id="KW-0732">Signal</keyword>
<dbReference type="Gene3D" id="2.140.10.10">
    <property type="entry name" value="Quinoprotein alcohol dehydrogenase-like superfamily"/>
    <property type="match status" value="1"/>
</dbReference>
<evidence type="ECO:0000259" key="10">
    <source>
        <dbReference type="Pfam" id="PF01011"/>
    </source>
</evidence>
<organism evidence="11 12">
    <name type="scientific">Nitratireductor aestuarii</name>
    <dbReference type="NCBI Taxonomy" id="1735103"/>
    <lineage>
        <taxon>Bacteria</taxon>
        <taxon>Pseudomonadati</taxon>
        <taxon>Pseudomonadota</taxon>
        <taxon>Alphaproteobacteria</taxon>
        <taxon>Hyphomicrobiales</taxon>
        <taxon>Phyllobacteriaceae</taxon>
        <taxon>Nitratireductor</taxon>
    </lineage>
</organism>
<evidence type="ECO:0000256" key="4">
    <source>
        <dbReference type="ARBA" id="ARBA00023002"/>
    </source>
</evidence>
<evidence type="ECO:0000256" key="3">
    <source>
        <dbReference type="ARBA" id="ARBA00022891"/>
    </source>
</evidence>
<dbReference type="InterPro" id="IPR002372">
    <property type="entry name" value="PQQ_rpt_dom"/>
</dbReference>
<proteinExistence type="inferred from homology"/>
<keyword evidence="3 6" id="KW-0634">PQQ</keyword>
<keyword evidence="2 7" id="KW-0479">Metal-binding</keyword>
<dbReference type="PANTHER" id="PTHR32303">
    <property type="entry name" value="QUINOPROTEIN ALCOHOL DEHYDROGENASE (CYTOCHROME C)"/>
    <property type="match status" value="1"/>
</dbReference>
<name>A0A916RJG0_9HYPH</name>
<feature type="binding site" evidence="7">
    <location>
        <position position="205"/>
    </location>
    <ligand>
        <name>Ca(2+)</name>
        <dbReference type="ChEBI" id="CHEBI:29108"/>
    </ligand>
</feature>
<feature type="binding site" evidence="6">
    <location>
        <position position="80"/>
    </location>
    <ligand>
        <name>pyrroloquinoline quinone</name>
        <dbReference type="ChEBI" id="CHEBI:58442"/>
    </ligand>
</feature>
<dbReference type="InterPro" id="IPR011047">
    <property type="entry name" value="Quinoprotein_ADH-like_sf"/>
</dbReference>
<dbReference type="AlphaFoldDB" id="A0A916RJG0"/>
<dbReference type="RefSeq" id="WP_188719897.1">
    <property type="nucleotide sequence ID" value="NZ_BMIF01000002.1"/>
</dbReference>
<keyword evidence="4" id="KW-0560">Oxidoreductase</keyword>
<dbReference type="GO" id="GO:0016614">
    <property type="term" value="F:oxidoreductase activity, acting on CH-OH group of donors"/>
    <property type="evidence" value="ECO:0007669"/>
    <property type="project" value="InterPro"/>
</dbReference>
<dbReference type="Pfam" id="PF01011">
    <property type="entry name" value="PQQ"/>
    <property type="match status" value="1"/>
</dbReference>
<accession>A0A916RJG0</accession>
<dbReference type="InterPro" id="IPR017512">
    <property type="entry name" value="PQQ_MeOH/EtOH_DH"/>
</dbReference>
<dbReference type="PROSITE" id="PS00364">
    <property type="entry name" value="BACTERIAL_PQQ_2"/>
    <property type="match status" value="1"/>
</dbReference>
<dbReference type="SUPFAM" id="SSF50998">
    <property type="entry name" value="Quinoprotein alcohol dehydrogenase-like"/>
    <property type="match status" value="1"/>
</dbReference>
<dbReference type="PANTHER" id="PTHR32303:SF4">
    <property type="entry name" value="QUINOPROTEIN GLUCOSE DEHYDROGENASE"/>
    <property type="match status" value="1"/>
</dbReference>
<reference evidence="11" key="2">
    <citation type="submission" date="2020-09" db="EMBL/GenBank/DDBJ databases">
        <authorList>
            <person name="Sun Q."/>
            <person name="Zhou Y."/>
        </authorList>
    </citation>
    <scope>NUCLEOTIDE SEQUENCE</scope>
    <source>
        <strain evidence="11">CGMCC 1.15320</strain>
    </source>
</reference>
<feature type="binding site" evidence="6">
    <location>
        <position position="269"/>
    </location>
    <ligand>
        <name>pyrroloquinoline quinone</name>
        <dbReference type="ChEBI" id="CHEBI:58442"/>
    </ligand>
</feature>
<comment type="similarity">
    <text evidence="1">Belongs to the bacterial PQQ dehydrogenase family.</text>
</comment>
<reference evidence="11" key="1">
    <citation type="journal article" date="2014" name="Int. J. Syst. Evol. Microbiol.">
        <title>Complete genome sequence of Corynebacterium casei LMG S-19264T (=DSM 44701T), isolated from a smear-ripened cheese.</title>
        <authorList>
            <consortium name="US DOE Joint Genome Institute (JGI-PGF)"/>
            <person name="Walter F."/>
            <person name="Albersmeier A."/>
            <person name="Kalinowski J."/>
            <person name="Ruckert C."/>
        </authorList>
    </citation>
    <scope>NUCLEOTIDE SEQUENCE</scope>
    <source>
        <strain evidence="11">CGMCC 1.15320</strain>
    </source>
</reference>
<feature type="chain" id="PRO_5036883067" evidence="9">
    <location>
        <begin position="26"/>
        <end position="637"/>
    </location>
</feature>
<comment type="cofactor">
    <cofactor evidence="6">
        <name>pyrroloquinoline quinone</name>
        <dbReference type="ChEBI" id="CHEBI:58442"/>
    </cofactor>
    <text evidence="6">Binds 1 PQQ group per subunit.</text>
</comment>
<sequence length="637" mass="69186">MRVLKTTAFLSVAALMCCSPLAVQANEQLIELSKDSKNWIMPTGDYANTRYSELDQINKDNVKNLQVKWSFSTGVLRGHEGGPLVHDGVMYFNTPFPNIVYALDLNNDGKILWKYEPQQDANVIPIMCCDTVNRGVAYAPPEGDRPALILQYQADTTLVALDAKTGKVVWEVLNGEHKDGSLSESGTSAPMVFKDKVLVGISGAEFGVRGHVTAYNLSDGSVAWRAYSTGPDAETLMDPENTTHLGKPVGPDSGIATWEGDQWKTGGGTTWGWYAYDPELNLIYYGTGNPSTWNPVQRPGDNRWSMTLFARDADTGTAKWVYQMTPHDEWDYDGVNENILVDDMKINGEPRDVVVHFDRNGFAYTLDRATGELLVAEKYDPKVNWATHVEMDPNSDQYGRPQVVAEYSTHQNGEDTNTTGICPAALGTKDQQPAAYSPKTKLFYVPTNHVCMDYEPYRVSYTAGQPYVGASVSMYPTPDSHGGMGNFIAWDAAKGEIVWSIPEQFSVWSGALATAGDVIFYGTLEGYIKAVDTEGKELYKFKTPSGIIGNVNTFEHDGKQYLAVLSGVGGWAGIGLAGGLLQAEGAEAWQQAVAGDRAPTDQQQAIGTAGLGAVGGYAALADYTALGGQLTVFGLPD</sequence>
<evidence type="ECO:0000313" key="11">
    <source>
        <dbReference type="EMBL" id="GGA58737.1"/>
    </source>
</evidence>
<evidence type="ECO:0000256" key="9">
    <source>
        <dbReference type="SAM" id="SignalP"/>
    </source>
</evidence>
<dbReference type="GO" id="GO:0016020">
    <property type="term" value="C:membrane"/>
    <property type="evidence" value="ECO:0007669"/>
    <property type="project" value="InterPro"/>
</dbReference>
<feature type="signal peptide" evidence="9">
    <location>
        <begin position="1"/>
        <end position="25"/>
    </location>
</feature>
<comment type="cofactor">
    <cofactor evidence="7">
        <name>Ca(2+)</name>
        <dbReference type="ChEBI" id="CHEBI:29108"/>
    </cofactor>
    <text evidence="7">Binds 1 Ca(2+) ion per subunit.</text>
</comment>
<dbReference type="Proteomes" id="UP000636264">
    <property type="component" value="Unassembled WGS sequence"/>
</dbReference>
<dbReference type="SMART" id="SM00564">
    <property type="entry name" value="PQQ"/>
    <property type="match status" value="5"/>
</dbReference>
<keyword evidence="7" id="KW-0106">Calcium</keyword>
<evidence type="ECO:0000313" key="12">
    <source>
        <dbReference type="Proteomes" id="UP000636264"/>
    </source>
</evidence>
<evidence type="ECO:0000256" key="8">
    <source>
        <dbReference type="PIRSR" id="PIRSR617512-4"/>
    </source>
</evidence>
<feature type="disulfide bond" evidence="8">
    <location>
        <begin position="128"/>
        <end position="129"/>
    </location>
</feature>
<dbReference type="NCBIfam" id="TIGR03075">
    <property type="entry name" value="PQQ_enz_alc_DH"/>
    <property type="match status" value="1"/>
</dbReference>
<evidence type="ECO:0000256" key="6">
    <source>
        <dbReference type="PIRSR" id="PIRSR617512-2"/>
    </source>
</evidence>
<feature type="binding site" evidence="6">
    <location>
        <begin position="203"/>
        <end position="204"/>
    </location>
    <ligand>
        <name>pyrroloquinoline quinone</name>
        <dbReference type="ChEBI" id="CHEBI:58442"/>
    </ligand>
</feature>
<feature type="domain" description="Pyrrolo-quinoline quinone repeat" evidence="10">
    <location>
        <begin position="39"/>
        <end position="375"/>
    </location>
</feature>
<dbReference type="EMBL" id="BMIF01000002">
    <property type="protein sequence ID" value="GGA58737.1"/>
    <property type="molecule type" value="Genomic_DNA"/>
</dbReference>
<keyword evidence="12" id="KW-1185">Reference proteome</keyword>
<dbReference type="CDD" id="cd10278">
    <property type="entry name" value="PQQ_MDH"/>
    <property type="match status" value="1"/>
</dbReference>
<feature type="binding site" evidence="6">
    <location>
        <position position="134"/>
    </location>
    <ligand>
        <name>pyrroloquinoline quinone</name>
        <dbReference type="ChEBI" id="CHEBI:58442"/>
    </ligand>
</feature>
<dbReference type="GO" id="GO:0030288">
    <property type="term" value="C:outer membrane-bounded periplasmic space"/>
    <property type="evidence" value="ECO:0007669"/>
    <property type="project" value="InterPro"/>
</dbReference>
<comment type="caution">
    <text evidence="11">The sequence shown here is derived from an EMBL/GenBank/DDBJ whole genome shotgun (WGS) entry which is preliminary data.</text>
</comment>
<feature type="active site" description="Proton acceptor" evidence="5">
    <location>
        <position position="331"/>
    </location>
</feature>
<dbReference type="InterPro" id="IPR018391">
    <property type="entry name" value="PQQ_b-propeller_rpt"/>
</dbReference>
<evidence type="ECO:0000256" key="7">
    <source>
        <dbReference type="PIRSR" id="PIRSR617512-3"/>
    </source>
</evidence>
<evidence type="ECO:0000256" key="1">
    <source>
        <dbReference type="ARBA" id="ARBA00008156"/>
    </source>
</evidence>
<dbReference type="GO" id="GO:0005509">
    <property type="term" value="F:calcium ion binding"/>
    <property type="evidence" value="ECO:0007669"/>
    <property type="project" value="InterPro"/>
</dbReference>
<evidence type="ECO:0000256" key="5">
    <source>
        <dbReference type="PIRSR" id="PIRSR617512-1"/>
    </source>
</evidence>
<evidence type="ECO:0000256" key="2">
    <source>
        <dbReference type="ARBA" id="ARBA00022723"/>
    </source>
</evidence>
<feature type="binding site" evidence="7">
    <location>
        <position position="331"/>
    </location>
    <ligand>
        <name>Ca(2+)</name>
        <dbReference type="ChEBI" id="CHEBI:29108"/>
    </ligand>
</feature>
<keyword evidence="8" id="KW-1015">Disulfide bond</keyword>
<protein>
    <submittedName>
        <fullName evidence="11">Methanol dehydrogenase</fullName>
    </submittedName>
</protein>